<dbReference type="GO" id="GO:0046872">
    <property type="term" value="F:metal ion binding"/>
    <property type="evidence" value="ECO:0007669"/>
    <property type="project" value="UniProtKB-KW"/>
</dbReference>
<dbReference type="SMART" id="SM00478">
    <property type="entry name" value="ENDO3c"/>
    <property type="match status" value="1"/>
</dbReference>
<dbReference type="PANTHER" id="PTHR10359:SF19">
    <property type="entry name" value="DNA REPAIR GLYCOSYLASE MJ1434-RELATED"/>
    <property type="match status" value="1"/>
</dbReference>
<keyword evidence="6" id="KW-0540">Nuclease</keyword>
<keyword evidence="4" id="KW-0411">Iron-sulfur</keyword>
<sequence>MISEELEEIYRRLLERFGPQHWWPGETPFEVMVGAILTQNTNWQNVEKAIANLKEAGVLSLSAMAALSKEELAEYIRPAGYYNIKAGRLQNLFAMITENWDNDLEYLLQQPASILREQLLSVKGIGPETADSMVLYAAGQPIFVVDAYTHRILTRHELISEDYDYFQIQELFMDNLREDVALFNEYHALLVQVGKQFCKKSKPQCGECPLSGVGGVQEYQLTA</sequence>
<dbReference type="AlphaFoldDB" id="A0AAU8M1E6"/>
<evidence type="ECO:0000256" key="4">
    <source>
        <dbReference type="ARBA" id="ARBA00023014"/>
    </source>
</evidence>
<reference evidence="6" key="1">
    <citation type="journal article" date="2024" name="Syst. Appl. Microbiol.">
        <title>First single-strain enrichments of Electrothrix cable bacteria, description of E. aestuarii sp. nov. and E. rattekaaiensis sp. nov., and proposal of a cable bacteria taxonomy following the rules of the SeqCode.</title>
        <authorList>
            <person name="Plum-Jensen L.E."/>
            <person name="Schramm A."/>
            <person name="Marshall I.P.G."/>
        </authorList>
    </citation>
    <scope>NUCLEOTIDE SEQUENCE</scope>
    <source>
        <strain evidence="6">Rat1</strain>
    </source>
</reference>
<keyword evidence="6" id="KW-0255">Endonuclease</keyword>
<evidence type="ECO:0000259" key="5">
    <source>
        <dbReference type="SMART" id="SM00478"/>
    </source>
</evidence>
<evidence type="ECO:0000256" key="2">
    <source>
        <dbReference type="ARBA" id="ARBA00022723"/>
    </source>
</evidence>
<reference evidence="6" key="2">
    <citation type="submission" date="2024-06" db="EMBL/GenBank/DDBJ databases">
        <authorList>
            <person name="Plum-Jensen L.E."/>
            <person name="Schramm A."/>
            <person name="Marshall I.P.G."/>
        </authorList>
    </citation>
    <scope>NUCLEOTIDE SEQUENCE</scope>
    <source>
        <strain evidence="6">Rat1</strain>
    </source>
</reference>
<dbReference type="Gene3D" id="1.10.340.30">
    <property type="entry name" value="Hypothetical protein, domain 2"/>
    <property type="match status" value="1"/>
</dbReference>
<dbReference type="PANTHER" id="PTHR10359">
    <property type="entry name" value="A/G-SPECIFIC ADENINE GLYCOSYLASE/ENDONUCLEASE III"/>
    <property type="match status" value="1"/>
</dbReference>
<keyword evidence="3" id="KW-0408">Iron</keyword>
<dbReference type="GO" id="GO:0051539">
    <property type="term" value="F:4 iron, 4 sulfur cluster binding"/>
    <property type="evidence" value="ECO:0007669"/>
    <property type="project" value="UniProtKB-KW"/>
</dbReference>
<evidence type="ECO:0000256" key="3">
    <source>
        <dbReference type="ARBA" id="ARBA00023004"/>
    </source>
</evidence>
<dbReference type="KEGG" id="eaj:Q3M24_11565"/>
<dbReference type="InterPro" id="IPR023170">
    <property type="entry name" value="HhH_base_excis_C"/>
</dbReference>
<dbReference type="Gene3D" id="1.10.1670.10">
    <property type="entry name" value="Helix-hairpin-Helix base-excision DNA repair enzymes (C-terminal)"/>
    <property type="match status" value="1"/>
</dbReference>
<dbReference type="InterPro" id="IPR011257">
    <property type="entry name" value="DNA_glycosylase"/>
</dbReference>
<keyword evidence="2" id="KW-0479">Metal-binding</keyword>
<dbReference type="CDD" id="cd00056">
    <property type="entry name" value="ENDO3c"/>
    <property type="match status" value="1"/>
</dbReference>
<accession>A0AAU8M1E6</accession>
<keyword evidence="1" id="KW-0004">4Fe-4S</keyword>
<name>A0AAU8M1E6_9BACT</name>
<evidence type="ECO:0000313" key="6">
    <source>
        <dbReference type="EMBL" id="XCN75330.1"/>
    </source>
</evidence>
<dbReference type="Pfam" id="PF00730">
    <property type="entry name" value="HhH-GPD"/>
    <property type="match status" value="1"/>
</dbReference>
<feature type="domain" description="HhH-GPD" evidence="5">
    <location>
        <begin position="37"/>
        <end position="196"/>
    </location>
</feature>
<organism evidence="6">
    <name type="scientific">Candidatus Electrothrix aestuarii</name>
    <dbReference type="NCBI Taxonomy" id="3062594"/>
    <lineage>
        <taxon>Bacteria</taxon>
        <taxon>Pseudomonadati</taxon>
        <taxon>Thermodesulfobacteriota</taxon>
        <taxon>Desulfobulbia</taxon>
        <taxon>Desulfobulbales</taxon>
        <taxon>Desulfobulbaceae</taxon>
        <taxon>Candidatus Electrothrix</taxon>
    </lineage>
</organism>
<dbReference type="GO" id="GO:0006284">
    <property type="term" value="P:base-excision repair"/>
    <property type="evidence" value="ECO:0007669"/>
    <property type="project" value="InterPro"/>
</dbReference>
<dbReference type="InterPro" id="IPR003265">
    <property type="entry name" value="HhH-GPD_domain"/>
</dbReference>
<keyword evidence="6" id="KW-0378">Hydrolase</keyword>
<proteinExistence type="predicted"/>
<evidence type="ECO:0000256" key="1">
    <source>
        <dbReference type="ARBA" id="ARBA00022485"/>
    </source>
</evidence>
<dbReference type="GO" id="GO:0004519">
    <property type="term" value="F:endonuclease activity"/>
    <property type="evidence" value="ECO:0007669"/>
    <property type="project" value="UniProtKB-KW"/>
</dbReference>
<protein>
    <submittedName>
        <fullName evidence="6">Endonuclease III domain-containing protein</fullName>
    </submittedName>
</protein>
<dbReference type="PIRSF" id="PIRSF001435">
    <property type="entry name" value="Nth"/>
    <property type="match status" value="1"/>
</dbReference>
<gene>
    <name evidence="6" type="ORF">Q3M24_11565</name>
</gene>
<dbReference type="EMBL" id="CP159373">
    <property type="protein sequence ID" value="XCN75330.1"/>
    <property type="molecule type" value="Genomic_DNA"/>
</dbReference>
<dbReference type="SUPFAM" id="SSF48150">
    <property type="entry name" value="DNA-glycosylase"/>
    <property type="match status" value="1"/>
</dbReference>